<dbReference type="PANTHER" id="PTHR15396:SF1">
    <property type="entry name" value="RIBONUCLEASE P PROTEIN SUBUNIT P40"/>
    <property type="match status" value="1"/>
</dbReference>
<feature type="compositionally biased region" description="Low complexity" evidence="1">
    <location>
        <begin position="410"/>
        <end position="424"/>
    </location>
</feature>
<reference evidence="2 3" key="1">
    <citation type="submission" date="2015-01" db="EMBL/GenBank/DDBJ databases">
        <title>The Genome Sequence of Exophiala mesophila CBS40295.</title>
        <authorList>
            <consortium name="The Broad Institute Genomics Platform"/>
            <person name="Cuomo C."/>
            <person name="de Hoog S."/>
            <person name="Gorbushina A."/>
            <person name="Stielow B."/>
            <person name="Teixiera M."/>
            <person name="Abouelleil A."/>
            <person name="Chapman S.B."/>
            <person name="Priest M."/>
            <person name="Young S.K."/>
            <person name="Wortman J."/>
            <person name="Nusbaum C."/>
            <person name="Birren B."/>
        </authorList>
    </citation>
    <scope>NUCLEOTIDE SEQUENCE [LARGE SCALE GENOMIC DNA]</scope>
    <source>
        <strain evidence="2 3">CBS 40295</strain>
    </source>
</reference>
<dbReference type="GO" id="GO:0001682">
    <property type="term" value="P:tRNA 5'-leader removal"/>
    <property type="evidence" value="ECO:0007669"/>
    <property type="project" value="InterPro"/>
</dbReference>
<protein>
    <submittedName>
        <fullName evidence="2">Uncharacterized protein</fullName>
    </submittedName>
</protein>
<feature type="region of interest" description="Disordered" evidence="1">
    <location>
        <begin position="401"/>
        <end position="424"/>
    </location>
</feature>
<dbReference type="HOGENOM" id="CLU_048755_2_0_1"/>
<name>A0A0D1Z1W8_EXOME</name>
<dbReference type="GO" id="GO:0000171">
    <property type="term" value="F:ribonuclease MRP activity"/>
    <property type="evidence" value="ECO:0007669"/>
    <property type="project" value="TreeGrafter"/>
</dbReference>
<dbReference type="GO" id="GO:0004526">
    <property type="term" value="F:ribonuclease P activity"/>
    <property type="evidence" value="ECO:0007669"/>
    <property type="project" value="TreeGrafter"/>
</dbReference>
<evidence type="ECO:0000313" key="3">
    <source>
        <dbReference type="Proteomes" id="UP000054302"/>
    </source>
</evidence>
<dbReference type="InterPro" id="IPR013893">
    <property type="entry name" value="RNase_P_Rpp40"/>
</dbReference>
<dbReference type="GO" id="GO:0030681">
    <property type="term" value="C:multimeric ribonuclease P complex"/>
    <property type="evidence" value="ECO:0007669"/>
    <property type="project" value="TreeGrafter"/>
</dbReference>
<dbReference type="OrthoDB" id="63112at2759"/>
<dbReference type="STRING" id="212818.A0A0D1Z1W8"/>
<dbReference type="GeneID" id="27326252"/>
<dbReference type="GO" id="GO:0000447">
    <property type="term" value="P:endonucleolytic cleavage in ITS1 to separate SSU-rRNA from 5.8S rRNA and LSU-rRNA from tricistronic rRNA transcript (SSU-rRNA, 5.8S rRNA, LSU-rRNA)"/>
    <property type="evidence" value="ECO:0007669"/>
    <property type="project" value="TreeGrafter"/>
</dbReference>
<feature type="region of interest" description="Disordered" evidence="1">
    <location>
        <begin position="230"/>
        <end position="249"/>
    </location>
</feature>
<accession>A0A0D1Z1W8</accession>
<keyword evidence="3" id="KW-1185">Reference proteome</keyword>
<dbReference type="Pfam" id="PF08584">
    <property type="entry name" value="Ribonuc_P_40"/>
    <property type="match status" value="1"/>
</dbReference>
<proteinExistence type="predicted"/>
<evidence type="ECO:0000256" key="1">
    <source>
        <dbReference type="SAM" id="MobiDB-lite"/>
    </source>
</evidence>
<dbReference type="Proteomes" id="UP000054302">
    <property type="component" value="Unassembled WGS sequence"/>
</dbReference>
<dbReference type="RefSeq" id="XP_016220336.1">
    <property type="nucleotide sequence ID" value="XM_016373425.1"/>
</dbReference>
<gene>
    <name evidence="2" type="ORF">PV10_08407</name>
</gene>
<sequence length="439" mass="49381">MPSQKTFITSSHLPHSIPVSPCQTHTNSRVPPWRIINDISFNQSVTISFPNPLYEIIWPEIQDLLPDPKYAKVVLKLEDLLVGDGFDIWIKRGNVLMLSEGKAGVDSLFSLYDGILRLELSKDDYERAGLQGKPVMSGARKHIKARFAVELNLRLPSMLHGKKGFDRIFWAAKNVLNQSLTWLVVDLAAGSDGMSDNDIHASLNKHHPTIRPITPTSSLLPDVLVPSSITQPLDLSPPPTSAKSTLPSEETQESLYDLFEYIDMLSLRSPRILKDHRVDPFISRYVVPDEIEHAHPDPHAHVRPVRVMTWTGLISARWILQLFCHIIKQSRSSKVEHLSHQDLWLAMTVTAHKTRAVGQNDGYTVLLQGDQTANLKLLGVEENDRTTIEDPTEDKEDVVMGEGDADEVESQQQQQAPQSSQVKPKIGFHRYLAAEYIDT</sequence>
<evidence type="ECO:0000313" key="2">
    <source>
        <dbReference type="EMBL" id="KIV88762.1"/>
    </source>
</evidence>
<dbReference type="OMA" id="FEYIDML"/>
<dbReference type="AlphaFoldDB" id="A0A0D1Z1W8"/>
<dbReference type="PANTHER" id="PTHR15396">
    <property type="entry name" value="RIBONUCLEASE P PROTEIN SUBUNIT P40"/>
    <property type="match status" value="1"/>
</dbReference>
<organism evidence="2 3">
    <name type="scientific">Exophiala mesophila</name>
    <name type="common">Black yeast-like fungus</name>
    <dbReference type="NCBI Taxonomy" id="212818"/>
    <lineage>
        <taxon>Eukaryota</taxon>
        <taxon>Fungi</taxon>
        <taxon>Dikarya</taxon>
        <taxon>Ascomycota</taxon>
        <taxon>Pezizomycotina</taxon>
        <taxon>Eurotiomycetes</taxon>
        <taxon>Chaetothyriomycetidae</taxon>
        <taxon>Chaetothyriales</taxon>
        <taxon>Herpotrichiellaceae</taxon>
        <taxon>Exophiala</taxon>
    </lineage>
</organism>
<dbReference type="VEuPathDB" id="FungiDB:PV10_08407"/>
<dbReference type="EMBL" id="KN847525">
    <property type="protein sequence ID" value="KIV88762.1"/>
    <property type="molecule type" value="Genomic_DNA"/>
</dbReference>
<dbReference type="GO" id="GO:0000172">
    <property type="term" value="C:ribonuclease MRP complex"/>
    <property type="evidence" value="ECO:0007669"/>
    <property type="project" value="TreeGrafter"/>
</dbReference>